<organism evidence="2 3">
    <name type="scientific">Arthrobacter mobilis</name>
    <dbReference type="NCBI Taxonomy" id="2724944"/>
    <lineage>
        <taxon>Bacteria</taxon>
        <taxon>Bacillati</taxon>
        <taxon>Actinomycetota</taxon>
        <taxon>Actinomycetes</taxon>
        <taxon>Micrococcales</taxon>
        <taxon>Micrococcaceae</taxon>
        <taxon>Arthrobacter</taxon>
    </lineage>
</organism>
<feature type="chain" id="PRO_5030636763" evidence="1">
    <location>
        <begin position="33"/>
        <end position="125"/>
    </location>
</feature>
<keyword evidence="3" id="KW-1185">Reference proteome</keyword>
<dbReference type="Proteomes" id="UP000544090">
    <property type="component" value="Unassembled WGS sequence"/>
</dbReference>
<feature type="signal peptide" evidence="1">
    <location>
        <begin position="1"/>
        <end position="32"/>
    </location>
</feature>
<protein>
    <submittedName>
        <fullName evidence="2">Uncharacterized protein</fullName>
    </submittedName>
</protein>
<name>A0A7X6HBQ2_9MICC</name>
<gene>
    <name evidence="2" type="ORF">HGG74_06300</name>
</gene>
<dbReference type="EMBL" id="JAAZSQ010000004">
    <property type="protein sequence ID" value="NKX54161.1"/>
    <property type="molecule type" value="Genomic_DNA"/>
</dbReference>
<keyword evidence="1" id="KW-0732">Signal</keyword>
<evidence type="ECO:0000313" key="3">
    <source>
        <dbReference type="Proteomes" id="UP000544090"/>
    </source>
</evidence>
<evidence type="ECO:0000313" key="2">
    <source>
        <dbReference type="EMBL" id="NKX54161.1"/>
    </source>
</evidence>
<dbReference type="AlphaFoldDB" id="A0A7X6HBQ2"/>
<reference evidence="2 3" key="1">
    <citation type="submission" date="2020-04" db="EMBL/GenBank/DDBJ databases">
        <title>Arthrobacter sp. nov.</title>
        <authorList>
            <person name="Liu S."/>
        </authorList>
    </citation>
    <scope>NUCLEOTIDE SEQUENCE [LARGE SCALE GENOMIC DNA]</scope>
    <source>
        <strain evidence="2 3">E918</strain>
    </source>
</reference>
<sequence length="125" mass="13056">MKTSATWRLLIMTAGILLALLAGLGTAAPASAADGNLTGSGSSLSLSISPNGSYSVRGSGYSARTVHVWVVNIRTDRAVNQRSVKPRRGAFSFSGSGLGCNSTYKAVSFSRLDGWNESLVVQRTC</sequence>
<evidence type="ECO:0000256" key="1">
    <source>
        <dbReference type="SAM" id="SignalP"/>
    </source>
</evidence>
<accession>A0A7X6HBQ2</accession>
<comment type="caution">
    <text evidence="2">The sequence shown here is derived from an EMBL/GenBank/DDBJ whole genome shotgun (WGS) entry which is preliminary data.</text>
</comment>
<proteinExistence type="predicted"/>
<dbReference type="RefSeq" id="WP_168485510.1">
    <property type="nucleotide sequence ID" value="NZ_JAAZSQ010000004.1"/>
</dbReference>